<dbReference type="Proteomes" id="UP000276309">
    <property type="component" value="Chromosome"/>
</dbReference>
<accession>A0A3G2L9I5</accession>
<sequence length="163" mass="18414">MNIKSAFTILLLSTLIFFSCKDKANREVKIEEVSFKKEGELQIIKSESDSVLLELNIEIADNEYETQTGLMYRSGMEANQAMLFVFPNVAPHSFYMKNTEFALDLLFVKEDMTIGSITENAKPFDQSSIPSRLPVQYVLEVNAGLVSENGIEIGNRIQYTKTP</sequence>
<keyword evidence="2" id="KW-1185">Reference proteome</keyword>
<proteinExistence type="predicted"/>
<dbReference type="OrthoDB" id="5526466at2"/>
<dbReference type="PROSITE" id="PS51257">
    <property type="entry name" value="PROKAR_LIPOPROTEIN"/>
    <property type="match status" value="1"/>
</dbReference>
<dbReference type="PANTHER" id="PTHR37953">
    <property type="entry name" value="UPF0127 PROTEIN MJ1496"/>
    <property type="match status" value="1"/>
</dbReference>
<dbReference type="InterPro" id="IPR003795">
    <property type="entry name" value="DUF192"/>
</dbReference>
<dbReference type="PANTHER" id="PTHR37953:SF1">
    <property type="entry name" value="UPF0127 PROTEIN MJ1496"/>
    <property type="match status" value="1"/>
</dbReference>
<organism evidence="1 2">
    <name type="scientific">Euzebyella marina</name>
    <dbReference type="NCBI Taxonomy" id="1761453"/>
    <lineage>
        <taxon>Bacteria</taxon>
        <taxon>Pseudomonadati</taxon>
        <taxon>Bacteroidota</taxon>
        <taxon>Flavobacteriia</taxon>
        <taxon>Flavobacteriales</taxon>
        <taxon>Flavobacteriaceae</taxon>
        <taxon>Euzebyella</taxon>
    </lineage>
</organism>
<dbReference type="AlphaFoldDB" id="A0A3G2L9I5"/>
<dbReference type="Pfam" id="PF02643">
    <property type="entry name" value="DUF192"/>
    <property type="match status" value="1"/>
</dbReference>
<dbReference type="EMBL" id="CP032050">
    <property type="protein sequence ID" value="AYN68861.1"/>
    <property type="molecule type" value="Genomic_DNA"/>
</dbReference>
<evidence type="ECO:0000313" key="1">
    <source>
        <dbReference type="EMBL" id="AYN68861.1"/>
    </source>
</evidence>
<dbReference type="Gene3D" id="2.60.120.1140">
    <property type="entry name" value="Protein of unknown function DUF192"/>
    <property type="match status" value="1"/>
</dbReference>
<dbReference type="KEGG" id="emar:D1013_16475"/>
<reference evidence="1 2" key="1">
    <citation type="submission" date="2018-08" db="EMBL/GenBank/DDBJ databases">
        <title>The reduced genetic potential of extracellular carbohydrate catabolism in Euzebyella marina RN62, a Flavobacteriia bacterium isolated from the hadal water.</title>
        <authorList>
            <person name="Xue C."/>
        </authorList>
    </citation>
    <scope>NUCLEOTIDE SEQUENCE [LARGE SCALE GENOMIC DNA]</scope>
    <source>
        <strain evidence="1 2">RN62</strain>
    </source>
</reference>
<evidence type="ECO:0000313" key="2">
    <source>
        <dbReference type="Proteomes" id="UP000276309"/>
    </source>
</evidence>
<gene>
    <name evidence="1" type="ORF">D1013_16475</name>
</gene>
<dbReference type="RefSeq" id="WP_121849872.1">
    <property type="nucleotide sequence ID" value="NZ_CP032050.1"/>
</dbReference>
<dbReference type="InterPro" id="IPR038695">
    <property type="entry name" value="Saro_0823-like_sf"/>
</dbReference>
<name>A0A3G2L9I5_9FLAO</name>
<protein>
    <submittedName>
        <fullName evidence="1">DUF192 domain-containing protein</fullName>
    </submittedName>
</protein>